<sequence>MDQLRSDTAQMPLAIGRTIRPRHDDGANDPRQLHWIADLQARLTELLARGRSLDQTIAAALSLQAERPAVRGMLLVRRAKNGDLSVASRTLDAAKHDVHKLQAWLLPKAAESLAKGRPVIASSVEDRVECIALATRSLEFAAVVTVVRWPIGNAQRAIELSVAQSVLSFLEYAAQQQRLEETFGQTRMAAASLELVQRIQDAATIDQACLVTAAQLQQHLQCDQVFVGLVGRRGRRDAAGACRVRAASKLPTIDPYCETMLNMKAVLDEAVGRGTIGSWPPLPGIRTHQLLAHKQFAGRDSLVITVPLSDRAGQVIGALAATGRRELATDPEFTRFLSAIEQPVGEALSVVARHQRSAAGRLLRGAFAKQHRLKQIVALVTMFAAGIVLACPWPYTIRCRSVTEPVERRFCVAPHDGLLETTLAEPGDVVRAGQCLANLDGSEILWELAGVTAEHSRAEAKRDAHQARYETPQAVMADLQARALANKQALLRFRQSNLQVRSPIDGIVLSGSLDRRENYPVTKGQVLYEVAPLDRLRVEVAVPAEEVAHVETGDRVTLFLEGMGSETAEGTIDKIRPRAEVRGQRNVFVAEVILENHDQTLRPGMQATAKVSTDSKRIAWILFHHAAEKARAAWFF</sequence>
<dbReference type="Gene3D" id="2.40.30.170">
    <property type="match status" value="1"/>
</dbReference>
<dbReference type="Pfam" id="PF25954">
    <property type="entry name" value="Beta-barrel_RND_2"/>
    <property type="match status" value="1"/>
</dbReference>
<reference evidence="4 5" key="1">
    <citation type="submission" date="2019-02" db="EMBL/GenBank/DDBJ databases">
        <title>Deep-cultivation of Planctomycetes and their phenomic and genomic characterization uncovers novel biology.</title>
        <authorList>
            <person name="Wiegand S."/>
            <person name="Jogler M."/>
            <person name="Boedeker C."/>
            <person name="Pinto D."/>
            <person name="Vollmers J."/>
            <person name="Rivas-Marin E."/>
            <person name="Kohn T."/>
            <person name="Peeters S.H."/>
            <person name="Heuer A."/>
            <person name="Rast P."/>
            <person name="Oberbeckmann S."/>
            <person name="Bunk B."/>
            <person name="Jeske O."/>
            <person name="Meyerdierks A."/>
            <person name="Storesund J.E."/>
            <person name="Kallscheuer N."/>
            <person name="Luecker S."/>
            <person name="Lage O.M."/>
            <person name="Pohl T."/>
            <person name="Merkel B.J."/>
            <person name="Hornburger P."/>
            <person name="Mueller R.-W."/>
            <person name="Bruemmer F."/>
            <person name="Labrenz M."/>
            <person name="Spormann A.M."/>
            <person name="Op den Camp H."/>
            <person name="Overmann J."/>
            <person name="Amann R."/>
            <person name="Jetten M.S.M."/>
            <person name="Mascher T."/>
            <person name="Medema M.H."/>
            <person name="Devos D.P."/>
            <person name="Kaster A.-K."/>
            <person name="Ovreas L."/>
            <person name="Rohde M."/>
            <person name="Galperin M.Y."/>
            <person name="Jogler C."/>
        </authorList>
    </citation>
    <scope>NUCLEOTIDE SEQUENCE [LARGE SCALE GENOMIC DNA]</scope>
    <source>
        <strain evidence="4 5">TBK1r</strain>
    </source>
</reference>
<organism evidence="4 5">
    <name type="scientific">Stieleria magnilauensis</name>
    <dbReference type="NCBI Taxonomy" id="2527963"/>
    <lineage>
        <taxon>Bacteria</taxon>
        <taxon>Pseudomonadati</taxon>
        <taxon>Planctomycetota</taxon>
        <taxon>Planctomycetia</taxon>
        <taxon>Pirellulales</taxon>
        <taxon>Pirellulaceae</taxon>
        <taxon>Stieleria</taxon>
    </lineage>
</organism>
<evidence type="ECO:0000259" key="3">
    <source>
        <dbReference type="Pfam" id="PF25954"/>
    </source>
</evidence>
<accession>A0ABX5Y6M5</accession>
<evidence type="ECO:0000256" key="1">
    <source>
        <dbReference type="ARBA" id="ARBA00004196"/>
    </source>
</evidence>
<dbReference type="InterPro" id="IPR050465">
    <property type="entry name" value="UPF0194_transport"/>
</dbReference>
<comment type="subcellular location">
    <subcellularLocation>
        <location evidence="1">Cell envelope</location>
    </subcellularLocation>
</comment>
<evidence type="ECO:0000313" key="5">
    <source>
        <dbReference type="Proteomes" id="UP000318081"/>
    </source>
</evidence>
<dbReference type="PANTHER" id="PTHR32347:SF23">
    <property type="entry name" value="BLL5650 PROTEIN"/>
    <property type="match status" value="1"/>
</dbReference>
<keyword evidence="2" id="KW-0175">Coiled coil</keyword>
<dbReference type="Proteomes" id="UP000318081">
    <property type="component" value="Chromosome"/>
</dbReference>
<dbReference type="InterPro" id="IPR058792">
    <property type="entry name" value="Beta-barrel_RND_2"/>
</dbReference>
<dbReference type="RefSeq" id="WP_145221215.1">
    <property type="nucleotide sequence ID" value="NZ_CP036432.1"/>
</dbReference>
<dbReference type="EMBL" id="CP036432">
    <property type="protein sequence ID" value="QDV88666.1"/>
    <property type="molecule type" value="Genomic_DNA"/>
</dbReference>
<protein>
    <submittedName>
        <fullName evidence="4">Copper/silver efflux system membrane fusion protein CusB</fullName>
    </submittedName>
</protein>
<proteinExistence type="predicted"/>
<feature type="domain" description="CusB-like beta-barrel" evidence="3">
    <location>
        <begin position="538"/>
        <end position="613"/>
    </location>
</feature>
<evidence type="ECO:0000256" key="2">
    <source>
        <dbReference type="ARBA" id="ARBA00023054"/>
    </source>
</evidence>
<dbReference type="PANTHER" id="PTHR32347">
    <property type="entry name" value="EFFLUX SYSTEM COMPONENT YKNX-RELATED"/>
    <property type="match status" value="1"/>
</dbReference>
<keyword evidence="5" id="KW-1185">Reference proteome</keyword>
<dbReference type="SUPFAM" id="SSF111369">
    <property type="entry name" value="HlyD-like secretion proteins"/>
    <property type="match status" value="1"/>
</dbReference>
<evidence type="ECO:0000313" key="4">
    <source>
        <dbReference type="EMBL" id="QDV88666.1"/>
    </source>
</evidence>
<gene>
    <name evidence="4" type="ORF">TBK1r_77010</name>
</gene>
<name>A0ABX5Y6M5_9BACT</name>